<dbReference type="InterPro" id="IPR011033">
    <property type="entry name" value="PRC_barrel-like_sf"/>
</dbReference>
<dbReference type="SUPFAM" id="SSF50346">
    <property type="entry name" value="PRC-barrel domain"/>
    <property type="match status" value="1"/>
</dbReference>
<sequence>MSETRQIDYPDLTWLGTVIGPHGVNGELKVYPLTDDPNFYCKSLKFFLREHAKGLDEINIKNLKIHKGIWILRCGECGGRTQAESWKRSRLLVNDEDLRPLGDDEVFLHQIEGALVVDSPGKLLGKVVEIIETGAGYVYSVQQPNGGEFLVPSTGNIVQFFDSQNRKLVIDPIPGLMES</sequence>
<evidence type="ECO:0000259" key="7">
    <source>
        <dbReference type="Pfam" id="PF24986"/>
    </source>
</evidence>
<dbReference type="InterPro" id="IPR056792">
    <property type="entry name" value="PRC_RimM"/>
</dbReference>
<dbReference type="Pfam" id="PF01782">
    <property type="entry name" value="RimM"/>
    <property type="match status" value="1"/>
</dbReference>
<comment type="caution">
    <text evidence="8">The sequence shown here is derived from an EMBL/GenBank/DDBJ whole genome shotgun (WGS) entry which is preliminary data.</text>
</comment>
<feature type="domain" description="Ribosome maturation factor RimM PRC barrel" evidence="7">
    <location>
        <begin position="109"/>
        <end position="174"/>
    </location>
</feature>
<keyword evidence="1 5" id="KW-0963">Cytoplasm</keyword>
<dbReference type="AlphaFoldDB" id="A0A2D6YMF8"/>
<dbReference type="NCBIfam" id="TIGR02273">
    <property type="entry name" value="16S_RimM"/>
    <property type="match status" value="1"/>
</dbReference>
<dbReference type="GO" id="GO:0005840">
    <property type="term" value="C:ribosome"/>
    <property type="evidence" value="ECO:0007669"/>
    <property type="project" value="InterPro"/>
</dbReference>
<organism evidence="8 9">
    <name type="scientific">SAR324 cluster bacterium</name>
    <dbReference type="NCBI Taxonomy" id="2024889"/>
    <lineage>
        <taxon>Bacteria</taxon>
        <taxon>Deltaproteobacteria</taxon>
        <taxon>SAR324 cluster</taxon>
    </lineage>
</organism>
<evidence type="ECO:0000256" key="5">
    <source>
        <dbReference type="HAMAP-Rule" id="MF_00014"/>
    </source>
</evidence>
<comment type="subcellular location">
    <subcellularLocation>
        <location evidence="5">Cytoplasm</location>
    </subcellularLocation>
</comment>
<dbReference type="GO" id="GO:0043022">
    <property type="term" value="F:ribosome binding"/>
    <property type="evidence" value="ECO:0007669"/>
    <property type="project" value="InterPro"/>
</dbReference>
<evidence type="ECO:0000256" key="4">
    <source>
        <dbReference type="ARBA" id="ARBA00023186"/>
    </source>
</evidence>
<dbReference type="InterPro" id="IPR009000">
    <property type="entry name" value="Transl_B-barrel_sf"/>
</dbReference>
<keyword evidence="3 5" id="KW-0698">rRNA processing</keyword>
<dbReference type="Proteomes" id="UP000226525">
    <property type="component" value="Unassembled WGS sequence"/>
</dbReference>
<evidence type="ECO:0000259" key="6">
    <source>
        <dbReference type="Pfam" id="PF01782"/>
    </source>
</evidence>
<dbReference type="GO" id="GO:0006364">
    <property type="term" value="P:rRNA processing"/>
    <property type="evidence" value="ECO:0007669"/>
    <property type="project" value="UniProtKB-UniRule"/>
</dbReference>
<accession>A0A2D6YMF8</accession>
<evidence type="ECO:0000256" key="1">
    <source>
        <dbReference type="ARBA" id="ARBA00022490"/>
    </source>
</evidence>
<dbReference type="PANTHER" id="PTHR33692:SF1">
    <property type="entry name" value="RIBOSOME MATURATION FACTOR RIMM"/>
    <property type="match status" value="1"/>
</dbReference>
<dbReference type="SUPFAM" id="SSF50447">
    <property type="entry name" value="Translation proteins"/>
    <property type="match status" value="1"/>
</dbReference>
<name>A0A2D6YMF8_9DELT</name>
<evidence type="ECO:0000313" key="9">
    <source>
        <dbReference type="Proteomes" id="UP000226525"/>
    </source>
</evidence>
<dbReference type="InterPro" id="IPR036976">
    <property type="entry name" value="RimM_N_sf"/>
</dbReference>
<keyword evidence="4 5" id="KW-0143">Chaperone</keyword>
<feature type="domain" description="RimM N-terminal" evidence="6">
    <location>
        <begin position="15"/>
        <end position="96"/>
    </location>
</feature>
<comment type="domain">
    <text evidence="5">The PRC barrel domain binds ribosomal protein uS19.</text>
</comment>
<evidence type="ECO:0000313" key="8">
    <source>
        <dbReference type="EMBL" id="MAH64349.1"/>
    </source>
</evidence>
<comment type="similarity">
    <text evidence="5">Belongs to the RimM family.</text>
</comment>
<dbReference type="PANTHER" id="PTHR33692">
    <property type="entry name" value="RIBOSOME MATURATION FACTOR RIMM"/>
    <property type="match status" value="1"/>
</dbReference>
<dbReference type="GO" id="GO:0042274">
    <property type="term" value="P:ribosomal small subunit biogenesis"/>
    <property type="evidence" value="ECO:0007669"/>
    <property type="project" value="UniProtKB-UniRule"/>
</dbReference>
<gene>
    <name evidence="5 8" type="primary">rimM</name>
    <name evidence="8" type="ORF">CMN54_13070</name>
</gene>
<dbReference type="InterPro" id="IPR011961">
    <property type="entry name" value="RimM"/>
</dbReference>
<dbReference type="GO" id="GO:0005737">
    <property type="term" value="C:cytoplasm"/>
    <property type="evidence" value="ECO:0007669"/>
    <property type="project" value="UniProtKB-SubCell"/>
</dbReference>
<proteinExistence type="inferred from homology"/>
<evidence type="ECO:0000256" key="2">
    <source>
        <dbReference type="ARBA" id="ARBA00022517"/>
    </source>
</evidence>
<dbReference type="InterPro" id="IPR002676">
    <property type="entry name" value="RimM_N"/>
</dbReference>
<dbReference type="HAMAP" id="MF_00014">
    <property type="entry name" value="Ribosome_mat_RimM"/>
    <property type="match status" value="1"/>
</dbReference>
<reference evidence="9" key="1">
    <citation type="submission" date="2017-09" db="EMBL/GenBank/DDBJ databases">
        <title>The Reconstruction of 2,631 Draft Metagenome-Assembled Genomes from the Global Oceans.</title>
        <authorList>
            <person name="Tully B.J."/>
            <person name="Graham E.D."/>
            <person name="Heidelberg J.F."/>
        </authorList>
    </citation>
    <scope>NUCLEOTIDE SEQUENCE [LARGE SCALE GENOMIC DNA]</scope>
</reference>
<evidence type="ECO:0000256" key="3">
    <source>
        <dbReference type="ARBA" id="ARBA00022552"/>
    </source>
</evidence>
<protein>
    <recommendedName>
        <fullName evidence="5">Ribosome maturation factor RimM</fullName>
    </recommendedName>
</protein>
<keyword evidence="2 5" id="KW-0690">Ribosome biogenesis</keyword>
<dbReference type="Gene3D" id="2.40.30.60">
    <property type="entry name" value="RimM"/>
    <property type="match status" value="1"/>
</dbReference>
<comment type="function">
    <text evidence="5">An accessory protein needed during the final step in the assembly of 30S ribosomal subunit, possibly for assembly of the head region. Essential for efficient processing of 16S rRNA. May be needed both before and after RbfA during the maturation of 16S rRNA. It has affinity for free ribosomal 30S subunits but not for 70S ribosomes.</text>
</comment>
<dbReference type="EMBL" id="NZEX01000156">
    <property type="protein sequence ID" value="MAH64349.1"/>
    <property type="molecule type" value="Genomic_DNA"/>
</dbReference>
<dbReference type="Gene3D" id="2.30.30.240">
    <property type="entry name" value="PRC-barrel domain"/>
    <property type="match status" value="1"/>
</dbReference>
<comment type="subunit">
    <text evidence="5">Binds ribosomal protein uS19.</text>
</comment>
<dbReference type="Pfam" id="PF24986">
    <property type="entry name" value="PRC_RimM"/>
    <property type="match status" value="1"/>
</dbReference>